<reference evidence="2 3" key="2">
    <citation type="journal article" date="2010" name="Stand. Genomic Sci.">
        <title>Complete genome sequence of Syntrophothermus lipocalidus type strain (TGB-C1).</title>
        <authorList>
            <person name="Djao O.D."/>
            <person name="Zhang X."/>
            <person name="Lucas S."/>
            <person name="Lapidus A."/>
            <person name="Del Rio T.G."/>
            <person name="Nolan M."/>
            <person name="Tice H."/>
            <person name="Cheng J.F."/>
            <person name="Han C."/>
            <person name="Tapia R."/>
            <person name="Goodwin L."/>
            <person name="Pitluck S."/>
            <person name="Liolios K."/>
            <person name="Ivanova N."/>
            <person name="Mavromatis K."/>
            <person name="Mikhailova N."/>
            <person name="Ovchinnikova G."/>
            <person name="Pati A."/>
            <person name="Brambilla E."/>
            <person name="Chen A."/>
            <person name="Palaniappan K."/>
            <person name="Land M."/>
            <person name="Hauser L."/>
            <person name="Chang Y.J."/>
            <person name="Jeffries C.D."/>
            <person name="Rohde M."/>
            <person name="Sikorski J."/>
            <person name="Spring S."/>
            <person name="Goker M."/>
            <person name="Detter J.C."/>
            <person name="Woyke T."/>
            <person name="Bristow J."/>
            <person name="Eisen J.A."/>
            <person name="Markowitz V."/>
            <person name="Hugenholtz P."/>
            <person name="Kyrpides N.C."/>
            <person name="Klenk H.P."/>
        </authorList>
    </citation>
    <scope>NUCLEOTIDE SEQUENCE [LARGE SCALE GENOMIC DNA]</scope>
    <source>
        <strain evidence="3">DSM 12680 / TGB-C1</strain>
    </source>
</reference>
<dbReference type="Proteomes" id="UP000000378">
    <property type="component" value="Chromosome"/>
</dbReference>
<dbReference type="InterPro" id="IPR003731">
    <property type="entry name" value="Di-Nase_FeMo-co_biosynth"/>
</dbReference>
<accession>D7CK08</accession>
<name>D7CK08_SYNLT</name>
<dbReference type="AlphaFoldDB" id="D7CK08"/>
<dbReference type="CDD" id="cd00851">
    <property type="entry name" value="MTH1175"/>
    <property type="match status" value="1"/>
</dbReference>
<dbReference type="PANTHER" id="PTHR42983:SF1">
    <property type="entry name" value="IRON-MOLYBDENUM PROTEIN"/>
    <property type="match status" value="1"/>
</dbReference>
<evidence type="ECO:0000313" key="3">
    <source>
        <dbReference type="Proteomes" id="UP000000378"/>
    </source>
</evidence>
<dbReference type="InterPro" id="IPR036105">
    <property type="entry name" value="DiNase_FeMo-co_biosyn_sf"/>
</dbReference>
<evidence type="ECO:0000259" key="1">
    <source>
        <dbReference type="Pfam" id="PF02579"/>
    </source>
</evidence>
<feature type="domain" description="Dinitrogenase iron-molybdenum cofactor biosynthesis" evidence="1">
    <location>
        <begin position="9"/>
        <end position="96"/>
    </location>
</feature>
<dbReference type="Pfam" id="PF02579">
    <property type="entry name" value="Nitro_FeMo-Co"/>
    <property type="match status" value="1"/>
</dbReference>
<proteinExistence type="predicted"/>
<reference evidence="3" key="1">
    <citation type="journal article" date="2010" name="Stand. Genomic Sci.">
        <title>Complete genome sequence of Syntrophothermus lipocalidus type strain (TGB-C1T).</title>
        <authorList>
            <consortium name="US DOE Joint Genome Institute (JGI-PGF)"/>
            <person name="Djao O."/>
            <person name="Zhang X."/>
            <person name="Lucas S."/>
            <person name="Lapidus A."/>
            <person name="Glavina Del Rio T."/>
            <person name="Nolan M."/>
            <person name="Tice H."/>
            <person name="Cheng J."/>
            <person name="Han C."/>
            <person name="Tapia R."/>
            <person name="Goodwin L."/>
            <person name="Pitluck S."/>
            <person name="Liolios K."/>
            <person name="Ivanova N."/>
            <person name="Mavromatis K."/>
            <person name="Mikhailova N."/>
            <person name="Ovchinnikova G."/>
            <person name="Pati A."/>
            <person name="Brambilla E."/>
            <person name="Chen A."/>
            <person name="Palaniappan K."/>
            <person name="Land M."/>
            <person name="Hauser L."/>
            <person name="Chang Y."/>
            <person name="Jeffries C."/>
            <person name="Rohde M."/>
            <person name="Sikorski J."/>
            <person name="Spring S."/>
            <person name="Goker M."/>
            <person name="Detter J."/>
            <person name="Woyke T."/>
            <person name="Bristow J."/>
            <person name="Eisen J."/>
            <person name="Markowitz V."/>
            <person name="Hugenholtz P."/>
            <person name="Kyrpides N."/>
            <person name="Klenk H."/>
        </authorList>
    </citation>
    <scope>NUCLEOTIDE SEQUENCE [LARGE SCALE GENOMIC DNA]</scope>
    <source>
        <strain evidence="3">DSM 12680 / TGB-C1</strain>
    </source>
</reference>
<dbReference type="OrthoDB" id="280278at2"/>
<dbReference type="STRING" id="643648.Slip_0338"/>
<keyword evidence="3" id="KW-1185">Reference proteome</keyword>
<dbReference type="PANTHER" id="PTHR42983">
    <property type="entry name" value="DINITROGENASE IRON-MOLYBDENUM COFACTOR PROTEIN-RELATED"/>
    <property type="match status" value="1"/>
</dbReference>
<sequence length="118" mass="12546">MRIAVAREGDMVSEHFGHCEQFVLFDVEGTNVTNMTTVDNPGHQPGFLPGFLKDKGVDVVIAGGMGPKAVELFQSLGIKTITGVRGSIRGAVEAYVAGELKGTGEVCDHHGGHDCEHR</sequence>
<dbReference type="Gene3D" id="3.30.420.130">
    <property type="entry name" value="Dinitrogenase iron-molybdenum cofactor biosynthesis domain"/>
    <property type="match status" value="1"/>
</dbReference>
<dbReference type="EMBL" id="CP002048">
    <property type="protein sequence ID" value="ADI01122.1"/>
    <property type="molecule type" value="Genomic_DNA"/>
</dbReference>
<organism evidence="2 3">
    <name type="scientific">Syntrophothermus lipocalidus (strain DSM 12680 / TGB-C1)</name>
    <dbReference type="NCBI Taxonomy" id="643648"/>
    <lineage>
        <taxon>Bacteria</taxon>
        <taxon>Bacillati</taxon>
        <taxon>Bacillota</taxon>
        <taxon>Clostridia</taxon>
        <taxon>Eubacteriales</taxon>
        <taxon>Syntrophomonadaceae</taxon>
        <taxon>Syntrophothermus</taxon>
    </lineage>
</organism>
<protein>
    <submittedName>
        <fullName evidence="2">Dinitrogenase iron-molybdenum cofactor biosynthesis protein</fullName>
    </submittedName>
</protein>
<dbReference type="SUPFAM" id="SSF53146">
    <property type="entry name" value="Nitrogenase accessory factor-like"/>
    <property type="match status" value="1"/>
</dbReference>
<dbReference type="HOGENOM" id="CLU_104194_2_0_9"/>
<evidence type="ECO:0000313" key="2">
    <source>
        <dbReference type="EMBL" id="ADI01122.1"/>
    </source>
</evidence>
<gene>
    <name evidence="2" type="ordered locus">Slip_0338</name>
</gene>
<dbReference type="KEGG" id="slp:Slip_0338"/>
<dbReference type="eggNOG" id="COG1433">
    <property type="taxonomic scope" value="Bacteria"/>
</dbReference>
<dbReference type="RefSeq" id="WP_013174524.1">
    <property type="nucleotide sequence ID" value="NC_014220.1"/>
</dbReference>
<dbReference type="InterPro" id="IPR033913">
    <property type="entry name" value="MTH1175_dom"/>
</dbReference>